<protein>
    <recommendedName>
        <fullName evidence="4">Tetratricopeptide repeat protein 41</fullName>
    </recommendedName>
</protein>
<reference evidence="2" key="2">
    <citation type="submission" date="2025-09" db="UniProtKB">
        <authorList>
            <consortium name="Ensembl"/>
        </authorList>
    </citation>
    <scope>IDENTIFICATION</scope>
</reference>
<dbReference type="InterPro" id="IPR011990">
    <property type="entry name" value="TPR-like_helical_dom_sf"/>
</dbReference>
<dbReference type="InterPro" id="IPR051191">
    <property type="entry name" value="DCAF12"/>
</dbReference>
<accession>A0A8C6FVE7</accession>
<evidence type="ECO:0008006" key="4">
    <source>
        <dbReference type="Google" id="ProtNLM"/>
    </source>
</evidence>
<evidence type="ECO:0000313" key="3">
    <source>
        <dbReference type="Proteomes" id="UP000694544"/>
    </source>
</evidence>
<evidence type="ECO:0000313" key="2">
    <source>
        <dbReference type="Ensembl" id="ENSMMSP00000029623.1"/>
    </source>
</evidence>
<dbReference type="PANTHER" id="PTHR19860">
    <property type="entry name" value="DDB1- AND CUL4-ASSOCIATED FACTOR 12-RELATED"/>
    <property type="match status" value="1"/>
</dbReference>
<name>A0A8C6FVE7_MOSMO</name>
<dbReference type="GO" id="GO:0080008">
    <property type="term" value="C:Cul4-RING E3 ubiquitin ligase complex"/>
    <property type="evidence" value="ECO:0007669"/>
    <property type="project" value="TreeGrafter"/>
</dbReference>
<dbReference type="Proteomes" id="UP000694544">
    <property type="component" value="Unplaced"/>
</dbReference>
<dbReference type="Gene3D" id="3.40.50.300">
    <property type="entry name" value="P-loop containing nucleotide triphosphate hydrolases"/>
    <property type="match status" value="1"/>
</dbReference>
<proteinExistence type="predicted"/>
<dbReference type="SUPFAM" id="SSF52540">
    <property type="entry name" value="P-loop containing nucleoside triphosphate hydrolases"/>
    <property type="match status" value="1"/>
</dbReference>
<dbReference type="Ensembl" id="ENSMMST00000032629.1">
    <property type="protein sequence ID" value="ENSMMSP00000029623.1"/>
    <property type="gene ID" value="ENSMMSG00000022158.1"/>
</dbReference>
<dbReference type="PANTHER" id="PTHR19860:SF18">
    <property type="entry name" value="DUF4062 DOMAIN-CONTAINING PROTEIN"/>
    <property type="match status" value="1"/>
</dbReference>
<keyword evidence="3" id="KW-1185">Reference proteome</keyword>
<sequence length="1309" mass="150385">KVIEAEEVGGYKSAQFLLKLHKPIQPYICSTLGEFEEERDFLASYIFPQLNELCNSRGTYFKAVDLRWTVLEAQVPSLSNLSRQHFCLQSQHLKLCLDYVNSCFPFFICLLGQTYGDFLQNYSPVTFSKANDLSGLSRVEQNLYVAAKNGYPWVLEYPTCSLMELEVIQAAFLKESQFQYFYFRRGTMPLKTWDEEKEEMLSSGCRTDDEEKLKIGMLKAKIISKGLPVRLYRDLHELGELILKDWLVVIDSLCPATVMMENTDLKHSFEHFYHEEFTEKCKEVFVISKESSRIFEILERFALKDMESDFNSPAAGSSLDSVLRINPLPAYKSILLLSGERGCGKSTLLANWVNYFKKKYPDMLLIPHFVGSTCESSDIMSVIHYFITELQYKHYGTQLETDILNEDANILAFSLLVEVFIASITVKPCILVLDGIEELAGIYGISGEKVKDISWLPGSLSPHCKFIMSTISSSLCYKSLCARPDVRTVELFSTVDEEAQLHIFREYLSFSSRDPFQQSRYGLRKKTNLSPLKLTMLASEYQECRVYRDESQCLKEYLGVASIQELWGLILKRWVEDYSWTLKQNKCVVYTGLDGWVSDTLCLLSISHCGLAEDEIHQLLEMLGYKGHYKVTMLHWAAFRNATRHWLQEKPNGLLYFRHQSLRSAVEHKLLGVITPVRESSPYSFQDPTNHKKTHFHQILVKYFQRQTDFWRVYQELPWHLKMCGCWEDLSSFLSSPSITDFITKTQSPSFWTRLHLIHYWNVLSEMGYDATEAYLLTAAKIKADQCQKMKKRCTLSVLECRLFKVTAADKCRLIFFIARFLKLLGKTSEAEELFLSIENMLLQSQSMTKMLPRVQNAIGELCLEIGMTQEGFRYFQKAWFNLMEFSSRNLKDNQDLVKQKGRVLNNLAKSASGEYLKENHILQCATEISSLLDSDPCDQATMKYTEGVLIFAAGNTCLAKMKLQECLTIRRNLFGEKSILVGEIMEFLADLLFFPLRHSERFQRKQAVEYYKQVIKIKENAGTLANSPLIRNQLSISLSDTLCKLAGQLLISDSCHQVMMEAVGYLYKSLDLRATYLGYSHSSIPGILHLLREIERTRDRRCWPQGISQQFSEGPRRGALFLEHLLKLNYHSAQSSDTVSSAMCTKADKLQGAKSLDLVAQTISDKSKHASGQGKKLLRPIVSISPVEKTRWKTQSNVEIWNGPEKEAVKKNKDYSSKTLPLGKMDCVVKLSQQRILSAKNQSEKGLINANYQHPLVESLSTNNPWKSVSELISEKWLFHSPDYSSVSHKCFLQRRSQFETKLMEDLK</sequence>
<keyword evidence="1" id="KW-0677">Repeat</keyword>
<reference evidence="2" key="1">
    <citation type="submission" date="2025-08" db="UniProtKB">
        <authorList>
            <consortium name="Ensembl"/>
        </authorList>
    </citation>
    <scope>IDENTIFICATION</scope>
</reference>
<dbReference type="InterPro" id="IPR027417">
    <property type="entry name" value="P-loop_NTPase"/>
</dbReference>
<evidence type="ECO:0000256" key="1">
    <source>
        <dbReference type="ARBA" id="ARBA00022737"/>
    </source>
</evidence>
<dbReference type="GeneTree" id="ENSGT00530000064216"/>
<organism evidence="2 3">
    <name type="scientific">Moschus moschiferus</name>
    <name type="common">Siberian musk deer</name>
    <name type="synonym">Moschus sibiricus</name>
    <dbReference type="NCBI Taxonomy" id="68415"/>
    <lineage>
        <taxon>Eukaryota</taxon>
        <taxon>Metazoa</taxon>
        <taxon>Chordata</taxon>
        <taxon>Craniata</taxon>
        <taxon>Vertebrata</taxon>
        <taxon>Euteleostomi</taxon>
        <taxon>Mammalia</taxon>
        <taxon>Eutheria</taxon>
        <taxon>Laurasiatheria</taxon>
        <taxon>Artiodactyla</taxon>
        <taxon>Ruminantia</taxon>
        <taxon>Pecora</taxon>
        <taxon>Moschidae</taxon>
        <taxon>Moschus</taxon>
    </lineage>
</organism>
<dbReference type="Gene3D" id="1.25.40.10">
    <property type="entry name" value="Tetratricopeptide repeat domain"/>
    <property type="match status" value="1"/>
</dbReference>